<dbReference type="EMBL" id="KN822188">
    <property type="protein sequence ID" value="KIM53163.1"/>
    <property type="molecule type" value="Genomic_DNA"/>
</dbReference>
<evidence type="ECO:0000313" key="3">
    <source>
        <dbReference type="Proteomes" id="UP000053989"/>
    </source>
</evidence>
<feature type="region of interest" description="Disordered" evidence="1">
    <location>
        <begin position="1"/>
        <end position="20"/>
    </location>
</feature>
<dbReference type="AlphaFoldDB" id="A0A0C2YU28"/>
<protein>
    <submittedName>
        <fullName evidence="2">Uncharacterized protein</fullName>
    </submittedName>
</protein>
<name>A0A0C2YU28_9AGAM</name>
<dbReference type="HOGENOM" id="CLU_2741517_0_0_1"/>
<evidence type="ECO:0000313" key="2">
    <source>
        <dbReference type="EMBL" id="KIM53163.1"/>
    </source>
</evidence>
<organism evidence="2 3">
    <name type="scientific">Scleroderma citrinum Foug A</name>
    <dbReference type="NCBI Taxonomy" id="1036808"/>
    <lineage>
        <taxon>Eukaryota</taxon>
        <taxon>Fungi</taxon>
        <taxon>Dikarya</taxon>
        <taxon>Basidiomycota</taxon>
        <taxon>Agaricomycotina</taxon>
        <taxon>Agaricomycetes</taxon>
        <taxon>Agaricomycetidae</taxon>
        <taxon>Boletales</taxon>
        <taxon>Sclerodermatineae</taxon>
        <taxon>Sclerodermataceae</taxon>
        <taxon>Scleroderma</taxon>
    </lineage>
</organism>
<gene>
    <name evidence="2" type="ORF">SCLCIDRAFT_1223044</name>
</gene>
<reference evidence="2 3" key="1">
    <citation type="submission" date="2014-04" db="EMBL/GenBank/DDBJ databases">
        <authorList>
            <consortium name="DOE Joint Genome Institute"/>
            <person name="Kuo A."/>
            <person name="Kohler A."/>
            <person name="Nagy L.G."/>
            <person name="Floudas D."/>
            <person name="Copeland A."/>
            <person name="Barry K.W."/>
            <person name="Cichocki N."/>
            <person name="Veneault-Fourrey C."/>
            <person name="LaButti K."/>
            <person name="Lindquist E.A."/>
            <person name="Lipzen A."/>
            <person name="Lundell T."/>
            <person name="Morin E."/>
            <person name="Murat C."/>
            <person name="Sun H."/>
            <person name="Tunlid A."/>
            <person name="Henrissat B."/>
            <person name="Grigoriev I.V."/>
            <person name="Hibbett D.S."/>
            <person name="Martin F."/>
            <person name="Nordberg H.P."/>
            <person name="Cantor M.N."/>
            <person name="Hua S.X."/>
        </authorList>
    </citation>
    <scope>NUCLEOTIDE SEQUENCE [LARGE SCALE GENOMIC DNA]</scope>
    <source>
        <strain evidence="2 3">Foug A</strain>
    </source>
</reference>
<dbReference type="Proteomes" id="UP000053989">
    <property type="component" value="Unassembled WGS sequence"/>
</dbReference>
<accession>A0A0C2YU28</accession>
<dbReference type="InParanoid" id="A0A0C2YU28"/>
<proteinExistence type="predicted"/>
<sequence length="71" mass="7989">MRDGGNGFNRSDAPDGLQGRPADNVYTSTFNLVCCPCGLQFDLLLEERLLSSSLTFEIRNCVLLYEHVLHR</sequence>
<evidence type="ECO:0000256" key="1">
    <source>
        <dbReference type="SAM" id="MobiDB-lite"/>
    </source>
</evidence>
<reference evidence="3" key="2">
    <citation type="submission" date="2015-01" db="EMBL/GenBank/DDBJ databases">
        <title>Evolutionary Origins and Diversification of the Mycorrhizal Mutualists.</title>
        <authorList>
            <consortium name="DOE Joint Genome Institute"/>
            <consortium name="Mycorrhizal Genomics Consortium"/>
            <person name="Kohler A."/>
            <person name="Kuo A."/>
            <person name="Nagy L.G."/>
            <person name="Floudas D."/>
            <person name="Copeland A."/>
            <person name="Barry K.W."/>
            <person name="Cichocki N."/>
            <person name="Veneault-Fourrey C."/>
            <person name="LaButti K."/>
            <person name="Lindquist E.A."/>
            <person name="Lipzen A."/>
            <person name="Lundell T."/>
            <person name="Morin E."/>
            <person name="Murat C."/>
            <person name="Riley R."/>
            <person name="Ohm R."/>
            <person name="Sun H."/>
            <person name="Tunlid A."/>
            <person name="Henrissat B."/>
            <person name="Grigoriev I.V."/>
            <person name="Hibbett D.S."/>
            <person name="Martin F."/>
        </authorList>
    </citation>
    <scope>NUCLEOTIDE SEQUENCE [LARGE SCALE GENOMIC DNA]</scope>
    <source>
        <strain evidence="3">Foug A</strain>
    </source>
</reference>
<keyword evidence="3" id="KW-1185">Reference proteome</keyword>